<accession>A0A0G0VKK6</accession>
<name>A0A0G0VKK6_9BACT</name>
<reference evidence="1 2" key="1">
    <citation type="journal article" date="2015" name="Nature">
        <title>rRNA introns, odd ribosomes, and small enigmatic genomes across a large radiation of phyla.</title>
        <authorList>
            <person name="Brown C.T."/>
            <person name="Hug L.A."/>
            <person name="Thomas B.C."/>
            <person name="Sharon I."/>
            <person name="Castelle C.J."/>
            <person name="Singh A."/>
            <person name="Wilkins M.J."/>
            <person name="Williams K.H."/>
            <person name="Banfield J.F."/>
        </authorList>
    </citation>
    <scope>NUCLEOTIDE SEQUENCE [LARGE SCALE GENOMIC DNA]</scope>
</reference>
<organism evidence="1 2">
    <name type="scientific">Candidatus Roizmanbacteria bacterium GW2011_GWB1_40_7</name>
    <dbReference type="NCBI Taxonomy" id="1618482"/>
    <lineage>
        <taxon>Bacteria</taxon>
        <taxon>Candidatus Roizmaniibacteriota</taxon>
    </lineage>
</organism>
<evidence type="ECO:0000313" key="2">
    <source>
        <dbReference type="Proteomes" id="UP000034664"/>
    </source>
</evidence>
<dbReference type="SUPFAM" id="SSF81301">
    <property type="entry name" value="Nucleotidyltransferase"/>
    <property type="match status" value="1"/>
</dbReference>
<dbReference type="PANTHER" id="PTHR34822:SF1">
    <property type="entry name" value="GRPB FAMILY PROTEIN"/>
    <property type="match status" value="1"/>
</dbReference>
<dbReference type="EMBL" id="LBZM01000005">
    <property type="protein sequence ID" value="KKR72450.1"/>
    <property type="molecule type" value="Genomic_DNA"/>
</dbReference>
<sequence>MIGLKRGTVKLVPHNPKWSVLFEDEKQLLKNTFGNIIISIEHIGSTAIPDIPAKPIIDMNIGVESLEIARSMKEKFEKLGYEYRPFVPGHTKEELKWQELYVKGPEANRTHHAHVTVYGNNYWKNDLLFRDYLRKNSVRAKQYAELKTELVEKHADDRGTYTKNKEQFINDTLEMARKDSPLTEGQIKYLATIPDEKKMIVKPFNPRGLDIANQVIANIKSVEPNLEVLLLGSLPLKISGQEDIDISAFCIKSEQPKHFDNFKKLFGEPTRQGKNSIGWDFEKDGFSVSVWLTDPTAETTKAQVEVFNLLKNNPELLREYEKIKEEAKDLSYKEYQRRKYEFYNRILKEFAAGVKIQ</sequence>
<dbReference type="AlphaFoldDB" id="A0A0G0VKK6"/>
<protein>
    <recommendedName>
        <fullName evidence="3">Glutamate-rich protein grpB</fullName>
    </recommendedName>
</protein>
<dbReference type="Gene3D" id="3.30.460.10">
    <property type="entry name" value="Beta Polymerase, domain 2"/>
    <property type="match status" value="2"/>
</dbReference>
<comment type="caution">
    <text evidence="1">The sequence shown here is derived from an EMBL/GenBank/DDBJ whole genome shotgun (WGS) entry which is preliminary data.</text>
</comment>
<proteinExistence type="predicted"/>
<dbReference type="InterPro" id="IPR043519">
    <property type="entry name" value="NT_sf"/>
</dbReference>
<dbReference type="InterPro" id="IPR007344">
    <property type="entry name" value="GrpB/CoaE"/>
</dbReference>
<evidence type="ECO:0008006" key="3">
    <source>
        <dbReference type="Google" id="ProtNLM"/>
    </source>
</evidence>
<evidence type="ECO:0000313" key="1">
    <source>
        <dbReference type="EMBL" id="KKR72450.1"/>
    </source>
</evidence>
<dbReference type="Pfam" id="PF04229">
    <property type="entry name" value="GrpB"/>
    <property type="match status" value="1"/>
</dbReference>
<dbReference type="Proteomes" id="UP000034664">
    <property type="component" value="Unassembled WGS sequence"/>
</dbReference>
<dbReference type="PANTHER" id="PTHR34822">
    <property type="entry name" value="GRPB DOMAIN PROTEIN (AFU_ORTHOLOGUE AFUA_1G01530)"/>
    <property type="match status" value="1"/>
</dbReference>
<gene>
    <name evidence="1" type="ORF">UU14_C0005G0018</name>
</gene>